<keyword evidence="1" id="KW-0175">Coiled coil</keyword>
<evidence type="ECO:0000313" key="4">
    <source>
        <dbReference type="Proteomes" id="UP000239759"/>
    </source>
</evidence>
<accession>A0AAP8QFA2</accession>
<evidence type="ECO:0000313" key="3">
    <source>
        <dbReference type="EMBL" id="PPB08925.1"/>
    </source>
</evidence>
<protein>
    <recommendedName>
        <fullName evidence="5">DUF4083 domain-containing protein</fullName>
    </recommendedName>
</protein>
<dbReference type="EMBL" id="PRKQ01000005">
    <property type="protein sequence ID" value="PPB08925.1"/>
    <property type="molecule type" value="Genomic_DNA"/>
</dbReference>
<feature type="coiled-coil region" evidence="1">
    <location>
        <begin position="33"/>
        <end position="60"/>
    </location>
</feature>
<dbReference type="Proteomes" id="UP000239759">
    <property type="component" value="Unassembled WGS sequence"/>
</dbReference>
<gene>
    <name evidence="3" type="ORF">C4A77_06475</name>
</gene>
<dbReference type="AlphaFoldDB" id="A0AAP8QFA2"/>
<keyword evidence="2" id="KW-0472">Membrane</keyword>
<sequence length="62" mass="7522">MLNFYGNSYLDLLILIIFYGFIIVFVIKTLIFQKKQEKFNEKLSKQLQQLQDSYNDLIERNK</sequence>
<evidence type="ECO:0000256" key="2">
    <source>
        <dbReference type="SAM" id="Phobius"/>
    </source>
</evidence>
<comment type="caution">
    <text evidence="3">The sequence shown here is derived from an EMBL/GenBank/DDBJ whole genome shotgun (WGS) entry which is preliminary data.</text>
</comment>
<evidence type="ECO:0008006" key="5">
    <source>
        <dbReference type="Google" id="ProtNLM"/>
    </source>
</evidence>
<keyword evidence="2" id="KW-1133">Transmembrane helix</keyword>
<proteinExistence type="predicted"/>
<name>A0AAP8QFA2_BRELA</name>
<evidence type="ECO:0000256" key="1">
    <source>
        <dbReference type="SAM" id="Coils"/>
    </source>
</evidence>
<organism evidence="3 4">
    <name type="scientific">Brevibacillus laterosporus</name>
    <name type="common">Bacillus laterosporus</name>
    <dbReference type="NCBI Taxonomy" id="1465"/>
    <lineage>
        <taxon>Bacteria</taxon>
        <taxon>Bacillati</taxon>
        <taxon>Bacillota</taxon>
        <taxon>Bacilli</taxon>
        <taxon>Bacillales</taxon>
        <taxon>Paenibacillaceae</taxon>
        <taxon>Brevibacillus</taxon>
    </lineage>
</organism>
<reference evidence="3 4" key="1">
    <citation type="submission" date="2018-02" db="EMBL/GenBank/DDBJ databases">
        <title>Comparative analysis of genomes of three Brevibacillus laterosporus strains producers of potent antimicrobials isolated from silage.</title>
        <authorList>
            <person name="Kojic M."/>
            <person name="Miljkovic M."/>
            <person name="Studholme D."/>
            <person name="Filipic B."/>
        </authorList>
    </citation>
    <scope>NUCLEOTIDE SEQUENCE [LARGE SCALE GENOMIC DNA]</scope>
    <source>
        <strain evidence="3 4">BGSP11</strain>
    </source>
</reference>
<feature type="transmembrane region" description="Helical" evidence="2">
    <location>
        <begin position="12"/>
        <end position="32"/>
    </location>
</feature>
<keyword evidence="2" id="KW-0812">Transmembrane</keyword>